<evidence type="ECO:0000313" key="4">
    <source>
        <dbReference type="Proteomes" id="UP000521379"/>
    </source>
</evidence>
<sequence length="260" mass="28028">MSMRTRSDRDERAVAAEWETGADEPTGPGVPCPPAPKTVVWASLVILLAVNALFLLANVAHAMGDGREDGLLGIFAPVAWEGDYDGSHIEVWGHIQLFAAAAILAVLARSYRSFLLGAWGFALFVVVVDDLFQIHEDVGEVFAEMFGFNAAFGLRPEDFGELLTWAVLGVLVLVPLVIGYVKAGAWERRQSWIFVAILILLAVFAIGLDMLAIMLQGHVPGPVLRAVALAETAGEIIPMSLFLAFTIKLALAPGRLHTAR</sequence>
<feature type="transmembrane region" description="Helical" evidence="2">
    <location>
        <begin position="162"/>
        <end position="181"/>
    </location>
</feature>
<proteinExistence type="predicted"/>
<feature type="transmembrane region" description="Helical" evidence="2">
    <location>
        <begin position="193"/>
        <end position="216"/>
    </location>
</feature>
<evidence type="ECO:0000256" key="1">
    <source>
        <dbReference type="SAM" id="MobiDB-lite"/>
    </source>
</evidence>
<keyword evidence="2" id="KW-1133">Transmembrane helix</keyword>
<protein>
    <submittedName>
        <fullName evidence="3">Uncharacterized protein</fullName>
    </submittedName>
</protein>
<accession>A0A846TS34</accession>
<organism evidence="3 4">
    <name type="scientific">Kocuria subflava</name>
    <dbReference type="NCBI Taxonomy" id="1736139"/>
    <lineage>
        <taxon>Bacteria</taxon>
        <taxon>Bacillati</taxon>
        <taxon>Actinomycetota</taxon>
        <taxon>Actinomycetes</taxon>
        <taxon>Micrococcales</taxon>
        <taxon>Micrococcaceae</taxon>
        <taxon>Kocuria</taxon>
    </lineage>
</organism>
<keyword evidence="2" id="KW-0472">Membrane</keyword>
<dbReference type="RefSeq" id="WP_157980472.1">
    <property type="nucleotide sequence ID" value="NZ_JAAVUN010000010.1"/>
</dbReference>
<dbReference type="AlphaFoldDB" id="A0A846TS34"/>
<comment type="caution">
    <text evidence="3">The sequence shown here is derived from an EMBL/GenBank/DDBJ whole genome shotgun (WGS) entry which is preliminary data.</text>
</comment>
<feature type="compositionally biased region" description="Basic and acidic residues" evidence="1">
    <location>
        <begin position="1"/>
        <end position="14"/>
    </location>
</feature>
<dbReference type="Proteomes" id="UP000521379">
    <property type="component" value="Unassembled WGS sequence"/>
</dbReference>
<evidence type="ECO:0000313" key="3">
    <source>
        <dbReference type="EMBL" id="NKE09639.1"/>
    </source>
</evidence>
<keyword evidence="4" id="KW-1185">Reference proteome</keyword>
<feature type="transmembrane region" description="Helical" evidence="2">
    <location>
        <begin position="91"/>
        <end position="108"/>
    </location>
</feature>
<name>A0A846TS34_9MICC</name>
<feature type="region of interest" description="Disordered" evidence="1">
    <location>
        <begin position="1"/>
        <end position="30"/>
    </location>
</feature>
<keyword evidence="2" id="KW-0812">Transmembrane</keyword>
<dbReference type="EMBL" id="JAAVUN010000010">
    <property type="protein sequence ID" value="NKE09639.1"/>
    <property type="molecule type" value="Genomic_DNA"/>
</dbReference>
<feature type="transmembrane region" description="Helical" evidence="2">
    <location>
        <begin position="115"/>
        <end position="135"/>
    </location>
</feature>
<feature type="transmembrane region" description="Helical" evidence="2">
    <location>
        <begin position="39"/>
        <end position="60"/>
    </location>
</feature>
<gene>
    <name evidence="3" type="ORF">GTW58_06755</name>
</gene>
<reference evidence="3 4" key="1">
    <citation type="submission" date="2020-02" db="EMBL/GenBank/DDBJ databases">
        <authorList>
            <person name="Sun Q."/>
        </authorList>
    </citation>
    <scope>NUCLEOTIDE SEQUENCE [LARGE SCALE GENOMIC DNA]</scope>
    <source>
        <strain evidence="3 4">YIM 13062</strain>
    </source>
</reference>
<evidence type="ECO:0000256" key="2">
    <source>
        <dbReference type="SAM" id="Phobius"/>
    </source>
</evidence>